<dbReference type="Proteomes" id="UP001596003">
    <property type="component" value="Unassembled WGS sequence"/>
</dbReference>
<dbReference type="EMBL" id="JBHSFY010000002">
    <property type="protein sequence ID" value="MFC4476353.1"/>
    <property type="molecule type" value="Genomic_DNA"/>
</dbReference>
<accession>A0ABV8Z9M0</accession>
<reference evidence="3" key="1">
    <citation type="journal article" date="2019" name="Int. J. Syst. Evol. Microbiol.">
        <title>The Global Catalogue of Microorganisms (GCM) 10K type strain sequencing project: providing services to taxonomists for standard genome sequencing and annotation.</title>
        <authorList>
            <consortium name="The Broad Institute Genomics Platform"/>
            <consortium name="The Broad Institute Genome Sequencing Center for Infectious Disease"/>
            <person name="Wu L."/>
            <person name="Ma J."/>
        </authorList>
    </citation>
    <scope>NUCLEOTIDE SEQUENCE [LARGE SCALE GENOMIC DNA]</scope>
    <source>
        <strain evidence="3">NBRC 103627</strain>
    </source>
</reference>
<keyword evidence="1" id="KW-0732">Signal</keyword>
<dbReference type="InterPro" id="IPR008983">
    <property type="entry name" value="Tumour_necrosis_fac-like_dom"/>
</dbReference>
<evidence type="ECO:0000313" key="3">
    <source>
        <dbReference type="Proteomes" id="UP001596003"/>
    </source>
</evidence>
<keyword evidence="3" id="KW-1185">Reference proteome</keyword>
<comment type="caution">
    <text evidence="2">The sequence shown here is derived from an EMBL/GenBank/DDBJ whole genome shotgun (WGS) entry which is preliminary data.</text>
</comment>
<evidence type="ECO:0000256" key="1">
    <source>
        <dbReference type="SAM" id="SignalP"/>
    </source>
</evidence>
<protein>
    <submittedName>
        <fullName evidence="2">Uncharacterized protein</fullName>
    </submittedName>
</protein>
<proteinExistence type="predicted"/>
<evidence type="ECO:0000313" key="2">
    <source>
        <dbReference type="EMBL" id="MFC4476353.1"/>
    </source>
</evidence>
<organism evidence="2 3">
    <name type="scientific">Flavobacterium chungangensis</name>
    <dbReference type="NCBI Taxonomy" id="2708132"/>
    <lineage>
        <taxon>Bacteria</taxon>
        <taxon>Pseudomonadati</taxon>
        <taxon>Bacteroidota</taxon>
        <taxon>Flavobacteriia</taxon>
        <taxon>Flavobacteriales</taxon>
        <taxon>Flavobacteriaceae</taxon>
        <taxon>Flavobacterium</taxon>
    </lineage>
</organism>
<name>A0ABV8Z9M0_9FLAO</name>
<gene>
    <name evidence="2" type="ORF">ACFO3N_04690</name>
</gene>
<sequence>MKKILYFLLLVQFGLITAQNKTVVTMYGEKISVNINPLVKGDNGVTANGTIQLGGALIKPTTITTAPASLLEINSATVGAIKITDGNEAKGKILVSNASGTATWQVNNGTQNSLYQHFIVNSQYAIVPNTLNALPGVGPYTAAIDGKYQIIFHSFFYNNCGAGCYGFQAFDFKIFKAGVVIGEERKYGYTEDYFNTHLSRIIDLKAGDVIDFRILTSFPFWELRAYESLFARNSVEVIFLGA</sequence>
<dbReference type="Gene3D" id="2.60.120.40">
    <property type="match status" value="1"/>
</dbReference>
<feature type="signal peptide" evidence="1">
    <location>
        <begin position="1"/>
        <end position="18"/>
    </location>
</feature>
<feature type="chain" id="PRO_5047342533" evidence="1">
    <location>
        <begin position="19"/>
        <end position="242"/>
    </location>
</feature>
<dbReference type="RefSeq" id="WP_379795614.1">
    <property type="nucleotide sequence ID" value="NZ_JBHSFY010000002.1"/>
</dbReference>